<gene>
    <name evidence="2" type="ORF">U14_04121</name>
</gene>
<dbReference type="EMBL" id="DF820459">
    <property type="protein sequence ID" value="GAK52864.1"/>
    <property type="molecule type" value="Genomic_DNA"/>
</dbReference>
<dbReference type="InterPro" id="IPR017853">
    <property type="entry name" value="GH"/>
</dbReference>
<organism evidence="2">
    <name type="scientific">Candidatus Moduliflexus flocculans</name>
    <dbReference type="NCBI Taxonomy" id="1499966"/>
    <lineage>
        <taxon>Bacteria</taxon>
        <taxon>Candidatus Moduliflexota</taxon>
        <taxon>Candidatus Moduliflexia</taxon>
        <taxon>Candidatus Moduliflexales</taxon>
        <taxon>Candidatus Moduliflexaceae</taxon>
    </lineage>
</organism>
<dbReference type="SUPFAM" id="SSF51445">
    <property type="entry name" value="(Trans)glycosidases"/>
    <property type="match status" value="1"/>
</dbReference>
<dbReference type="InterPro" id="IPR032091">
    <property type="entry name" value="Malt_amylase-like_C"/>
</dbReference>
<evidence type="ECO:0000313" key="3">
    <source>
        <dbReference type="Proteomes" id="UP000030700"/>
    </source>
</evidence>
<dbReference type="Pfam" id="PF00128">
    <property type="entry name" value="Alpha-amylase"/>
    <property type="match status" value="1"/>
</dbReference>
<reference evidence="2" key="1">
    <citation type="journal article" date="2015" name="PeerJ">
        <title>First genomic representation of candidate bacterial phylum KSB3 points to enhanced environmental sensing as a trigger of wastewater bulking.</title>
        <authorList>
            <person name="Sekiguchi Y."/>
            <person name="Ohashi A."/>
            <person name="Parks D.H."/>
            <person name="Yamauchi T."/>
            <person name="Tyson G.W."/>
            <person name="Hugenholtz P."/>
        </authorList>
    </citation>
    <scope>NUCLEOTIDE SEQUENCE [LARGE SCALE GENOMIC DNA]</scope>
</reference>
<protein>
    <submittedName>
        <fullName evidence="2">Alpha amylase catalytic region</fullName>
    </submittedName>
</protein>
<evidence type="ECO:0000313" key="2">
    <source>
        <dbReference type="EMBL" id="GAK52864.1"/>
    </source>
</evidence>
<dbReference type="STRING" id="1499966.U14_04121"/>
<dbReference type="SUPFAM" id="SSF51011">
    <property type="entry name" value="Glycosyl hydrolase domain"/>
    <property type="match status" value="1"/>
</dbReference>
<accession>A0A0S6W027</accession>
<keyword evidence="3" id="KW-1185">Reference proteome</keyword>
<dbReference type="HOGENOM" id="CLU_006462_2_1_0"/>
<dbReference type="PANTHER" id="PTHR10357:SF219">
    <property type="entry name" value="MALTOSE ALPHA-D-GLUCOSYLTRANSFERASE"/>
    <property type="match status" value="1"/>
</dbReference>
<dbReference type="Gene3D" id="3.90.400.10">
    <property type="entry name" value="Oligo-1,6-glucosidase, Domain 2"/>
    <property type="match status" value="1"/>
</dbReference>
<dbReference type="GO" id="GO:0005975">
    <property type="term" value="P:carbohydrate metabolic process"/>
    <property type="evidence" value="ECO:0007669"/>
    <property type="project" value="InterPro"/>
</dbReference>
<proteinExistence type="predicted"/>
<dbReference type="InterPro" id="IPR013780">
    <property type="entry name" value="Glyco_hydro_b"/>
</dbReference>
<dbReference type="InterPro" id="IPR045857">
    <property type="entry name" value="O16G_dom_2"/>
</dbReference>
<sequence length="571" mass="66002">MFATLQQLWKQLYPASSDEKLTAFLAELARIKQAHFAQAAETDTTWYKDAVVYSAYADLFNRDLNGVKAKLPELQALGISCLWLLPILESPMKDAGFDISNFEDIRADLLGLPATASTEEKDRVFAEFIAEAHARGIRLIFDIAINHTSDEHPWFQEARQSKQSPKREYYIWSDSPDRFPRARLLMKGMEDSNWEKDEVSGQYYLHRFFKIQPDLNYQNPDVLLDMTRMLIHWKIKGVDGIRADAVPFLWKEDGTTCESLPQVHLIVKFFRAALDYLQPGTLLLAEACQPPNDVVAYFGDGDECQGAYHFPVMPRIYRALAEERADAIEMVLDPAFTPAIPDSCQWFTFLRCHDELSLEMVTPEERVFIYKHYTRDPRWNYRKEEGIAARLATLFDNDLRKIRLAYSIMFTLPGTPIIYYGDEFAKGNDEAFYQEMVAHSGYADSRYFARGRIDWAQVERDMQQPDTLAYQVYHALQAMLRARKAHKAFSRGTLEFVHFHDAAQQPNPHILAYHRAFEGDRVLVIQNLSAQEQTIQTVPALINARQDLFGQELPYIAERALRLPSYAIYWI</sequence>
<dbReference type="Pfam" id="PF16657">
    <property type="entry name" value="Malt_amylase_C"/>
    <property type="match status" value="1"/>
</dbReference>
<evidence type="ECO:0000259" key="1">
    <source>
        <dbReference type="SMART" id="SM00642"/>
    </source>
</evidence>
<dbReference type="InterPro" id="IPR006047">
    <property type="entry name" value="GH13_cat_dom"/>
</dbReference>
<dbReference type="Gene3D" id="3.20.20.80">
    <property type="entry name" value="Glycosidases"/>
    <property type="match status" value="3"/>
</dbReference>
<dbReference type="AlphaFoldDB" id="A0A0S6W027"/>
<name>A0A0S6W027_9BACT</name>
<dbReference type="PANTHER" id="PTHR10357">
    <property type="entry name" value="ALPHA-AMYLASE FAMILY MEMBER"/>
    <property type="match status" value="1"/>
</dbReference>
<dbReference type="Proteomes" id="UP000030700">
    <property type="component" value="Unassembled WGS sequence"/>
</dbReference>
<dbReference type="Gene3D" id="2.60.40.1180">
    <property type="entry name" value="Golgi alpha-mannosidase II"/>
    <property type="match status" value="1"/>
</dbReference>
<dbReference type="SMART" id="SM00642">
    <property type="entry name" value="Aamy"/>
    <property type="match status" value="1"/>
</dbReference>
<feature type="domain" description="Glycosyl hydrolase family 13 catalytic" evidence="1">
    <location>
        <begin position="54"/>
        <end position="456"/>
    </location>
</feature>